<dbReference type="RefSeq" id="XP_014149170.1">
    <property type="nucleotide sequence ID" value="XM_014293695.1"/>
</dbReference>
<dbReference type="AlphaFoldDB" id="A0A0L0FGU7"/>
<name>A0A0L0FGU7_9EUKA</name>
<proteinExistence type="predicted"/>
<dbReference type="GeneID" id="25912710"/>
<dbReference type="EMBL" id="KQ243735">
    <property type="protein sequence ID" value="KNC75268.1"/>
    <property type="molecule type" value="Genomic_DNA"/>
</dbReference>
<protein>
    <submittedName>
        <fullName evidence="1">Uncharacterized protein</fullName>
    </submittedName>
</protein>
<sequence length="180" mass="20780">MANAAGDTHNNHATWFKYMELYLTIKNEEMGIELHSDAFKAITDDIISTQYDYSAMLPYETFRPDIRLYYTYGTIPIIRSAVVLQMYFIAHQNELSSSNLRSRANSMWHHRSQKTDTNLIDAVKTLHEFAVKGNHYPFPDTTDNWLNIGNSATGYEDIHWLTNAWAPSVPSKSYSTDMKK</sequence>
<evidence type="ECO:0000313" key="2">
    <source>
        <dbReference type="Proteomes" id="UP000054560"/>
    </source>
</evidence>
<reference evidence="1 2" key="1">
    <citation type="submission" date="2011-02" db="EMBL/GenBank/DDBJ databases">
        <title>The Genome Sequence of Sphaeroforma arctica JP610.</title>
        <authorList>
            <consortium name="The Broad Institute Genome Sequencing Platform"/>
            <person name="Russ C."/>
            <person name="Cuomo C."/>
            <person name="Young S.K."/>
            <person name="Zeng Q."/>
            <person name="Gargeya S."/>
            <person name="Alvarado L."/>
            <person name="Berlin A."/>
            <person name="Chapman S.B."/>
            <person name="Chen Z."/>
            <person name="Freedman E."/>
            <person name="Gellesch M."/>
            <person name="Goldberg J."/>
            <person name="Griggs A."/>
            <person name="Gujja S."/>
            <person name="Heilman E."/>
            <person name="Heiman D."/>
            <person name="Howarth C."/>
            <person name="Mehta T."/>
            <person name="Neiman D."/>
            <person name="Pearson M."/>
            <person name="Roberts A."/>
            <person name="Saif S."/>
            <person name="Shea T."/>
            <person name="Shenoy N."/>
            <person name="Sisk P."/>
            <person name="Stolte C."/>
            <person name="Sykes S."/>
            <person name="White J."/>
            <person name="Yandava C."/>
            <person name="Burger G."/>
            <person name="Gray M.W."/>
            <person name="Holland P.W.H."/>
            <person name="King N."/>
            <person name="Lang F.B.F."/>
            <person name="Roger A.J."/>
            <person name="Ruiz-Trillo I."/>
            <person name="Haas B."/>
            <person name="Nusbaum C."/>
            <person name="Birren B."/>
        </authorList>
    </citation>
    <scope>NUCLEOTIDE SEQUENCE [LARGE SCALE GENOMIC DNA]</scope>
    <source>
        <strain evidence="1 2">JP610</strain>
    </source>
</reference>
<feature type="non-terminal residue" evidence="1">
    <location>
        <position position="180"/>
    </location>
</feature>
<accession>A0A0L0FGU7</accession>
<dbReference type="Proteomes" id="UP000054560">
    <property type="component" value="Unassembled WGS sequence"/>
</dbReference>
<evidence type="ECO:0000313" key="1">
    <source>
        <dbReference type="EMBL" id="KNC75268.1"/>
    </source>
</evidence>
<organism evidence="1 2">
    <name type="scientific">Sphaeroforma arctica JP610</name>
    <dbReference type="NCBI Taxonomy" id="667725"/>
    <lineage>
        <taxon>Eukaryota</taxon>
        <taxon>Ichthyosporea</taxon>
        <taxon>Ichthyophonida</taxon>
        <taxon>Sphaeroforma</taxon>
    </lineage>
</organism>
<gene>
    <name evidence="1" type="ORF">SARC_12206</name>
</gene>
<keyword evidence="2" id="KW-1185">Reference proteome</keyword>